<protein>
    <recommendedName>
        <fullName evidence="8 10">Phosphate acyltransferase</fullName>
        <ecNumber evidence="8 10">2.3.1.274</ecNumber>
    </recommendedName>
    <alternativeName>
        <fullName evidence="10">Acyl-ACP phosphotransacylase</fullName>
    </alternativeName>
    <alternativeName>
        <fullName evidence="10">Acyl-[acyl-carrier-protein]--phosphate acyltransferase</fullName>
    </alternativeName>
    <alternativeName>
        <fullName evidence="10">Phosphate-acyl-ACP acyltransferase</fullName>
    </alternativeName>
</protein>
<gene>
    <name evidence="10 11" type="primary">plsX</name>
    <name evidence="11" type="ORF">JQC93_09200</name>
</gene>
<dbReference type="SUPFAM" id="SSF53659">
    <property type="entry name" value="Isocitrate/Isopropylmalate dehydrogenase-like"/>
    <property type="match status" value="1"/>
</dbReference>
<comment type="caution">
    <text evidence="11">The sequence shown here is derived from an EMBL/GenBank/DDBJ whole genome shotgun (WGS) entry which is preliminary data.</text>
</comment>
<evidence type="ECO:0000256" key="1">
    <source>
        <dbReference type="ARBA" id="ARBA00001232"/>
    </source>
</evidence>
<evidence type="ECO:0000256" key="9">
    <source>
        <dbReference type="ARBA" id="ARBA00046608"/>
    </source>
</evidence>
<dbReference type="Proteomes" id="UP000809621">
    <property type="component" value="Unassembled WGS sequence"/>
</dbReference>
<keyword evidence="4 10" id="KW-0808">Transferase</keyword>
<comment type="subunit">
    <text evidence="9 10">Homodimer. Probably interacts with PlsY.</text>
</comment>
<keyword evidence="6 10" id="KW-0594">Phospholipid biosynthesis</keyword>
<evidence type="ECO:0000256" key="6">
    <source>
        <dbReference type="ARBA" id="ARBA00023209"/>
    </source>
</evidence>
<comment type="subcellular location">
    <subcellularLocation>
        <location evidence="10">Cytoplasm</location>
    </subcellularLocation>
    <text evidence="10">Associated with the membrane possibly through PlsY.</text>
</comment>
<keyword evidence="5 10" id="KW-0443">Lipid metabolism</keyword>
<dbReference type="HAMAP" id="MF_00019">
    <property type="entry name" value="PlsX"/>
    <property type="match status" value="1"/>
</dbReference>
<evidence type="ECO:0000313" key="11">
    <source>
        <dbReference type="EMBL" id="MBM7036582.1"/>
    </source>
</evidence>
<keyword evidence="7 10" id="KW-1208">Phospholipid metabolism</keyword>
<dbReference type="Pfam" id="PF02504">
    <property type="entry name" value="FA_synthesis"/>
    <property type="match status" value="1"/>
</dbReference>
<sequence length="339" mass="36387">MGGDYGPSYTVPAVVQALLHFPELNIQLVGRESDINAELDAQTSILPRSIDRDALLSRLTIHHCDHVIANDAKPSAALRNSRGSSMRETIDLVARGEADAAVSGGNTGALMALSKHGIKMLPGIERPALVSALPTQSGQPVWLLDLGANIDVDSDTLYQFAIMGSALAEQHLAKVPKVALLNIGAEASKGNDTIKSCAMRLEQTPSINYIGFIEGHEILLDKADVIVCDGFAGNICLKTSEGIANLILNKLKQHFFGHPVKKWLARILFASALKELKALNPDQYNGASLLGLRSIVIKSHGSADKTAIINAIGEAVHEVKRQIPQRISDGLETVLLERH</sequence>
<comment type="pathway">
    <text evidence="10">Lipid metabolism; phospholipid metabolism.</text>
</comment>
<organism evidence="11 12">
    <name type="scientific">Vibrio ulleungensis</name>
    <dbReference type="NCBI Taxonomy" id="2807619"/>
    <lineage>
        <taxon>Bacteria</taxon>
        <taxon>Pseudomonadati</taxon>
        <taxon>Pseudomonadota</taxon>
        <taxon>Gammaproteobacteria</taxon>
        <taxon>Vibrionales</taxon>
        <taxon>Vibrionaceae</taxon>
        <taxon>Vibrio</taxon>
    </lineage>
</organism>
<keyword evidence="2 10" id="KW-0963">Cytoplasm</keyword>
<dbReference type="EMBL" id="JAFEUM010000003">
    <property type="protein sequence ID" value="MBM7036582.1"/>
    <property type="molecule type" value="Genomic_DNA"/>
</dbReference>
<name>A0ABS2HL35_9VIBR</name>
<comment type="catalytic activity">
    <reaction evidence="1 10">
        <text>a fatty acyl-[ACP] + phosphate = an acyl phosphate + holo-[ACP]</text>
        <dbReference type="Rhea" id="RHEA:42292"/>
        <dbReference type="Rhea" id="RHEA-COMP:9685"/>
        <dbReference type="Rhea" id="RHEA-COMP:14125"/>
        <dbReference type="ChEBI" id="CHEBI:43474"/>
        <dbReference type="ChEBI" id="CHEBI:59918"/>
        <dbReference type="ChEBI" id="CHEBI:64479"/>
        <dbReference type="ChEBI" id="CHEBI:138651"/>
        <dbReference type="EC" id="2.3.1.274"/>
    </reaction>
</comment>
<comment type="similarity">
    <text evidence="10">Belongs to the PlsX family.</text>
</comment>
<accession>A0ABS2HL35</accession>
<dbReference type="Gene3D" id="3.40.718.10">
    <property type="entry name" value="Isopropylmalate Dehydrogenase"/>
    <property type="match status" value="1"/>
</dbReference>
<dbReference type="PANTHER" id="PTHR30100">
    <property type="entry name" value="FATTY ACID/PHOSPHOLIPID SYNTHESIS PROTEIN PLSX"/>
    <property type="match status" value="1"/>
</dbReference>
<dbReference type="PIRSF" id="PIRSF002465">
    <property type="entry name" value="Phsphlp_syn_PlsX"/>
    <property type="match status" value="1"/>
</dbReference>
<dbReference type="RefSeq" id="WP_205158449.1">
    <property type="nucleotide sequence ID" value="NZ_JAFEUM010000003.1"/>
</dbReference>
<evidence type="ECO:0000256" key="3">
    <source>
        <dbReference type="ARBA" id="ARBA00022516"/>
    </source>
</evidence>
<keyword evidence="11" id="KW-0012">Acyltransferase</keyword>
<comment type="function">
    <text evidence="10">Catalyzes the reversible formation of acyl-phosphate (acyl-PO(4)) from acyl-[acyl-carrier-protein] (acyl-ACP). This enzyme utilizes acyl-ACP as fatty acyl donor, but not acyl-CoA.</text>
</comment>
<evidence type="ECO:0000256" key="5">
    <source>
        <dbReference type="ARBA" id="ARBA00023098"/>
    </source>
</evidence>
<keyword evidence="3 10" id="KW-0444">Lipid biosynthesis</keyword>
<evidence type="ECO:0000256" key="8">
    <source>
        <dbReference type="ARBA" id="ARBA00024069"/>
    </source>
</evidence>
<dbReference type="InterPro" id="IPR012281">
    <property type="entry name" value="Phospholipid_synth_PlsX-like"/>
</dbReference>
<reference evidence="11 12" key="1">
    <citation type="submission" date="2021-02" db="EMBL/GenBank/DDBJ databases">
        <authorList>
            <person name="Park J.-S."/>
        </authorList>
    </citation>
    <scope>NUCLEOTIDE SEQUENCE [LARGE SCALE GENOMIC DNA]</scope>
    <source>
        <strain evidence="11 12">188UL20-2</strain>
    </source>
</reference>
<dbReference type="PANTHER" id="PTHR30100:SF1">
    <property type="entry name" value="PHOSPHATE ACYLTRANSFERASE"/>
    <property type="match status" value="1"/>
</dbReference>
<dbReference type="EC" id="2.3.1.274" evidence="8 10"/>
<keyword evidence="12" id="KW-1185">Reference proteome</keyword>
<dbReference type="GO" id="GO:0016746">
    <property type="term" value="F:acyltransferase activity"/>
    <property type="evidence" value="ECO:0007669"/>
    <property type="project" value="UniProtKB-KW"/>
</dbReference>
<evidence type="ECO:0000256" key="10">
    <source>
        <dbReference type="HAMAP-Rule" id="MF_00019"/>
    </source>
</evidence>
<dbReference type="InterPro" id="IPR003664">
    <property type="entry name" value="FA_synthesis"/>
</dbReference>
<evidence type="ECO:0000256" key="2">
    <source>
        <dbReference type="ARBA" id="ARBA00022490"/>
    </source>
</evidence>
<evidence type="ECO:0000256" key="7">
    <source>
        <dbReference type="ARBA" id="ARBA00023264"/>
    </source>
</evidence>
<evidence type="ECO:0000313" key="12">
    <source>
        <dbReference type="Proteomes" id="UP000809621"/>
    </source>
</evidence>
<proteinExistence type="inferred from homology"/>
<evidence type="ECO:0000256" key="4">
    <source>
        <dbReference type="ARBA" id="ARBA00022679"/>
    </source>
</evidence>
<dbReference type="NCBIfam" id="TIGR00182">
    <property type="entry name" value="plsX"/>
    <property type="match status" value="1"/>
</dbReference>